<evidence type="ECO:0000313" key="18">
    <source>
        <dbReference type="Proteomes" id="UP000070376"/>
    </source>
</evidence>
<sequence length="338" mass="35990">MKDFFEKIFPKTAHRSGKGKRGVNMMKIPGNTATGTAHGKLILAGEHAVVYGQPAIALPFDHVKIETAVIQKQGPLSIDCRFYKGALDKAPERLHGIRACVKEILRTLKKPAENLAIKLESTIPIGRGLGSSAAVAVAIVRGLYAFFEKQLTKMELERFVQIAENFAHGNPSGIDMMAVISNDPIWFEKGKAARPLPFSLPFYLVVADSGRVHNTAMAVGSIREKSGSDPKTVESAINRLGEIVHEAGRALIEKDGLHLGRLFNEAHAQLSVLGVSDEGLNALCAAARSAGALGAKLTGAGRGGCIISLAESRKKALAVAQALQNAGAAQVWQFSLEG</sequence>
<dbReference type="EMBL" id="LRPN01000037">
    <property type="protein sequence ID" value="KWZ83473.1"/>
    <property type="molecule type" value="Genomic_DNA"/>
</dbReference>
<evidence type="ECO:0000313" key="15">
    <source>
        <dbReference type="EMBL" id="AJO24600.1"/>
    </source>
</evidence>
<evidence type="ECO:0000256" key="10">
    <source>
        <dbReference type="ARBA" id="ARBA00022842"/>
    </source>
</evidence>
<dbReference type="InterPro" id="IPR020568">
    <property type="entry name" value="Ribosomal_Su5_D2-typ_SF"/>
</dbReference>
<evidence type="ECO:0000256" key="2">
    <source>
        <dbReference type="ARBA" id="ARBA00006495"/>
    </source>
</evidence>
<gene>
    <name evidence="16" type="ORF">HMPREF3213_01249</name>
    <name evidence="15" type="ORF">SB48_HM08orf06047</name>
</gene>
<dbReference type="PATRIC" id="fig|1398.18.peg.3760"/>
<reference evidence="18" key="4">
    <citation type="submission" date="2016-01" db="EMBL/GenBank/DDBJ databases">
        <authorList>
            <person name="Mitreva M."/>
            <person name="Pepin K.H."/>
            <person name="Mihindukulasuriya K.A."/>
            <person name="Fulton R."/>
            <person name="Fronick C."/>
            <person name="O'Laughlin M."/>
            <person name="Miner T."/>
            <person name="Herter B."/>
            <person name="Rosa B.A."/>
            <person name="Cordes M."/>
            <person name="Tomlinson C."/>
            <person name="Wollam A."/>
            <person name="Palsikar V.B."/>
            <person name="Mardis E.R."/>
            <person name="Wilson R.K."/>
        </authorList>
    </citation>
    <scope>NUCLEOTIDE SEQUENCE [LARGE SCALE GENOMIC DNA]</scope>
    <source>
        <strain evidence="18">GED7749B</strain>
    </source>
</reference>
<evidence type="ECO:0000256" key="8">
    <source>
        <dbReference type="ARBA" id="ARBA00022777"/>
    </source>
</evidence>
<dbReference type="EMBL" id="CP010525">
    <property type="protein sequence ID" value="AJO24600.1"/>
    <property type="molecule type" value="Genomic_DNA"/>
</dbReference>
<dbReference type="InterPro" id="IPR006204">
    <property type="entry name" value="GHMP_kinase_N_dom"/>
</dbReference>
<dbReference type="SUPFAM" id="SSF54211">
    <property type="entry name" value="Ribosomal protein S5 domain 2-like"/>
    <property type="match status" value="1"/>
</dbReference>
<comment type="subcellular location">
    <subcellularLocation>
        <location evidence="1">Cytoplasm</location>
    </subcellularLocation>
</comment>
<evidence type="ECO:0000259" key="14">
    <source>
        <dbReference type="Pfam" id="PF08544"/>
    </source>
</evidence>
<evidence type="ECO:0000256" key="3">
    <source>
        <dbReference type="ARBA" id="ARBA00012103"/>
    </source>
</evidence>
<comment type="pathway">
    <text evidence="12">Isoprenoid biosynthesis; isopentenyl diphosphate biosynthesis via mevalonate pathway; isopentenyl diphosphate from (R)-mevalonate: step 1/3.</text>
</comment>
<keyword evidence="5" id="KW-0444">Lipid biosynthesis</keyword>
<dbReference type="GO" id="GO:0005829">
    <property type="term" value="C:cytosol"/>
    <property type="evidence" value="ECO:0007669"/>
    <property type="project" value="TreeGrafter"/>
</dbReference>
<dbReference type="Gene3D" id="3.30.230.10">
    <property type="match status" value="1"/>
</dbReference>
<evidence type="ECO:0000313" key="16">
    <source>
        <dbReference type="EMBL" id="KWZ83473.1"/>
    </source>
</evidence>
<keyword evidence="8 16" id="KW-0418">Kinase</keyword>
<feature type="domain" description="GHMP kinase N-terminal" evidence="13">
    <location>
        <begin position="100"/>
        <end position="180"/>
    </location>
</feature>
<dbReference type="PRINTS" id="PR00959">
    <property type="entry name" value="MEVGALKINASE"/>
</dbReference>
<dbReference type="STRING" id="1398.AB434_1545"/>
<dbReference type="Gene3D" id="3.30.70.890">
    <property type="entry name" value="GHMP kinase, C-terminal domain"/>
    <property type="match status" value="1"/>
</dbReference>
<dbReference type="NCBIfam" id="TIGR00549">
    <property type="entry name" value="mevalon_kin"/>
    <property type="match status" value="1"/>
</dbReference>
<reference evidence="15" key="1">
    <citation type="submission" date="2015-01" db="EMBL/GenBank/DDBJ databases">
        <title>Comparative genome analysis of Bacillus coagulans HM-08, Clostridium butyricum HM-68, Bacillus subtilis HM-66 and Bacillus licheniformis BL-09.</title>
        <authorList>
            <person name="Zhang H."/>
        </authorList>
    </citation>
    <scope>NUCLEOTIDE SEQUENCE [LARGE SCALE GENOMIC DNA]</scope>
    <source>
        <strain evidence="15">HM-08</strain>
    </source>
</reference>
<dbReference type="Proteomes" id="UP000032024">
    <property type="component" value="Chromosome"/>
</dbReference>
<organism evidence="16 18">
    <name type="scientific">Heyndrickxia coagulans</name>
    <name type="common">Weizmannia coagulans</name>
    <dbReference type="NCBI Taxonomy" id="1398"/>
    <lineage>
        <taxon>Bacteria</taxon>
        <taxon>Bacillati</taxon>
        <taxon>Bacillota</taxon>
        <taxon>Bacilli</taxon>
        <taxon>Bacillales</taxon>
        <taxon>Bacillaceae</taxon>
        <taxon>Heyndrickxia</taxon>
    </lineage>
</organism>
<keyword evidence="11" id="KW-0443">Lipid metabolism</keyword>
<dbReference type="InterPro" id="IPR014721">
    <property type="entry name" value="Ribsml_uS5_D2-typ_fold_subgr"/>
</dbReference>
<dbReference type="GO" id="GO:0019287">
    <property type="term" value="P:isopentenyl diphosphate biosynthetic process, mevalonate pathway"/>
    <property type="evidence" value="ECO:0007669"/>
    <property type="project" value="UniProtKB-UniPathway"/>
</dbReference>
<evidence type="ECO:0000256" key="11">
    <source>
        <dbReference type="ARBA" id="ARBA00023098"/>
    </source>
</evidence>
<reference evidence="17" key="2">
    <citation type="submission" date="2015-01" db="EMBL/GenBank/DDBJ databases">
        <title>Comparative genome analysis of Bacillus coagulans HM-08, Clostridium butyricum HM-68, Bacillus subtilis HM-66 and Bacillus paralicheniformis BL-09.</title>
        <authorList>
            <person name="Zhang H."/>
        </authorList>
    </citation>
    <scope>NUCLEOTIDE SEQUENCE [LARGE SCALE GENOMIC DNA]</scope>
    <source>
        <strain evidence="17">HM-08</strain>
    </source>
</reference>
<dbReference type="Proteomes" id="UP000070376">
    <property type="component" value="Unassembled WGS sequence"/>
</dbReference>
<keyword evidence="7" id="KW-0547">Nucleotide-binding</keyword>
<protein>
    <recommendedName>
        <fullName evidence="3">mevalonate kinase</fullName>
        <ecNumber evidence="3">2.7.1.36</ecNumber>
    </recommendedName>
</protein>
<proteinExistence type="inferred from homology"/>
<dbReference type="PANTHER" id="PTHR43290">
    <property type="entry name" value="MEVALONATE KINASE"/>
    <property type="match status" value="1"/>
</dbReference>
<dbReference type="AlphaFoldDB" id="A0A0C5CG14"/>
<evidence type="ECO:0000256" key="4">
    <source>
        <dbReference type="ARBA" id="ARBA00022490"/>
    </source>
</evidence>
<dbReference type="PANTHER" id="PTHR43290:SF2">
    <property type="entry name" value="MEVALONATE KINASE"/>
    <property type="match status" value="1"/>
</dbReference>
<dbReference type="InterPro" id="IPR013750">
    <property type="entry name" value="GHMP_kinase_C_dom"/>
</dbReference>
<evidence type="ECO:0000256" key="1">
    <source>
        <dbReference type="ARBA" id="ARBA00004496"/>
    </source>
</evidence>
<dbReference type="EC" id="2.7.1.36" evidence="3"/>
<keyword evidence="9" id="KW-0067">ATP-binding</keyword>
<evidence type="ECO:0000256" key="7">
    <source>
        <dbReference type="ARBA" id="ARBA00022741"/>
    </source>
</evidence>
<keyword evidence="10" id="KW-0460">Magnesium</keyword>
<reference evidence="16" key="3">
    <citation type="submission" date="2016-01" db="EMBL/GenBank/DDBJ databases">
        <authorList>
            <person name="Oliw E.H."/>
        </authorList>
    </citation>
    <scope>NUCLEOTIDE SEQUENCE [LARGE SCALE GENOMIC DNA]</scope>
    <source>
        <strain evidence="16">GED7749B</strain>
    </source>
</reference>
<evidence type="ECO:0000256" key="9">
    <source>
        <dbReference type="ARBA" id="ARBA00022840"/>
    </source>
</evidence>
<dbReference type="PROSITE" id="PS00627">
    <property type="entry name" value="GHMP_KINASES_ATP"/>
    <property type="match status" value="1"/>
</dbReference>
<keyword evidence="4" id="KW-0963">Cytoplasm</keyword>
<keyword evidence="17" id="KW-1185">Reference proteome</keyword>
<dbReference type="InterPro" id="IPR006203">
    <property type="entry name" value="GHMP_knse_ATP-bd_CS"/>
</dbReference>
<dbReference type="InterPro" id="IPR036554">
    <property type="entry name" value="GHMP_kinase_C_sf"/>
</dbReference>
<dbReference type="InterPro" id="IPR006205">
    <property type="entry name" value="Mev_gal_kin"/>
</dbReference>
<accession>A0A0C5CG14</accession>
<dbReference type="SUPFAM" id="SSF55060">
    <property type="entry name" value="GHMP Kinase, C-terminal domain"/>
    <property type="match status" value="1"/>
</dbReference>
<dbReference type="GO" id="GO:0005524">
    <property type="term" value="F:ATP binding"/>
    <property type="evidence" value="ECO:0007669"/>
    <property type="project" value="UniProtKB-KW"/>
</dbReference>
<evidence type="ECO:0000256" key="5">
    <source>
        <dbReference type="ARBA" id="ARBA00022516"/>
    </source>
</evidence>
<evidence type="ECO:0000256" key="6">
    <source>
        <dbReference type="ARBA" id="ARBA00022679"/>
    </source>
</evidence>
<evidence type="ECO:0000313" key="17">
    <source>
        <dbReference type="Proteomes" id="UP000032024"/>
    </source>
</evidence>
<feature type="domain" description="GHMP kinase C-terminal" evidence="14">
    <location>
        <begin position="250"/>
        <end position="328"/>
    </location>
</feature>
<keyword evidence="6" id="KW-0808">Transferase</keyword>
<dbReference type="Pfam" id="PF00288">
    <property type="entry name" value="GHMP_kinases_N"/>
    <property type="match status" value="1"/>
</dbReference>
<evidence type="ECO:0000256" key="12">
    <source>
        <dbReference type="ARBA" id="ARBA00029438"/>
    </source>
</evidence>
<dbReference type="GO" id="GO:0004496">
    <property type="term" value="F:mevalonate kinase activity"/>
    <property type="evidence" value="ECO:0007669"/>
    <property type="project" value="UniProtKB-EC"/>
</dbReference>
<dbReference type="UniPathway" id="UPA00057">
    <property type="reaction ID" value="UER00098"/>
</dbReference>
<evidence type="ECO:0000259" key="13">
    <source>
        <dbReference type="Pfam" id="PF00288"/>
    </source>
</evidence>
<name>A0A0C5CG14_HEYCO</name>
<dbReference type="Pfam" id="PF08544">
    <property type="entry name" value="GHMP_kinases_C"/>
    <property type="match status" value="1"/>
</dbReference>
<comment type="similarity">
    <text evidence="2">Belongs to the GHMP kinase family. Mevalonate kinase subfamily.</text>
</comment>